<evidence type="ECO:0000256" key="2">
    <source>
        <dbReference type="ARBA" id="ARBA00005983"/>
    </source>
</evidence>
<dbReference type="Gene3D" id="3.40.50.10330">
    <property type="entry name" value="Probable inorganic polyphosphate/atp-NAD kinase, domain 1"/>
    <property type="match status" value="1"/>
</dbReference>
<keyword evidence="4 14" id="KW-0808">Transferase</keyword>
<dbReference type="Proteomes" id="UP000005990">
    <property type="component" value="Unassembled WGS sequence"/>
</dbReference>
<dbReference type="EC" id="2.7.1.-" evidence="14"/>
<dbReference type="SMART" id="SM00046">
    <property type="entry name" value="DAGKc"/>
    <property type="match status" value="1"/>
</dbReference>
<keyword evidence="3" id="KW-0444">Lipid biosynthesis</keyword>
<evidence type="ECO:0000256" key="9">
    <source>
        <dbReference type="ARBA" id="ARBA00022842"/>
    </source>
</evidence>
<evidence type="ECO:0000313" key="15">
    <source>
        <dbReference type="Proteomes" id="UP000005990"/>
    </source>
</evidence>
<dbReference type="GO" id="GO:0008654">
    <property type="term" value="P:phospholipid biosynthetic process"/>
    <property type="evidence" value="ECO:0007669"/>
    <property type="project" value="UniProtKB-KW"/>
</dbReference>
<dbReference type="RefSeq" id="WP_006417572.1">
    <property type="nucleotide sequence ID" value="NZ_AENN01000001.1"/>
</dbReference>
<evidence type="ECO:0000256" key="7">
    <source>
        <dbReference type="ARBA" id="ARBA00022777"/>
    </source>
</evidence>
<dbReference type="InterPro" id="IPR005218">
    <property type="entry name" value="Diacylglycerol/lipid_kinase"/>
</dbReference>
<dbReference type="SUPFAM" id="SSF111331">
    <property type="entry name" value="NAD kinase/diacylglycerol kinase-like"/>
    <property type="match status" value="1"/>
</dbReference>
<evidence type="ECO:0000256" key="6">
    <source>
        <dbReference type="ARBA" id="ARBA00022741"/>
    </source>
</evidence>
<dbReference type="GO" id="GO:0005886">
    <property type="term" value="C:plasma membrane"/>
    <property type="evidence" value="ECO:0007669"/>
    <property type="project" value="TreeGrafter"/>
</dbReference>
<keyword evidence="5" id="KW-0479">Metal-binding</keyword>
<feature type="domain" description="DAGKc" evidence="13">
    <location>
        <begin position="1"/>
        <end position="135"/>
    </location>
</feature>
<dbReference type="EMBL" id="AENN01000001">
    <property type="protein sequence ID" value="EFR32091.1"/>
    <property type="molecule type" value="Genomic_DNA"/>
</dbReference>
<dbReference type="GO" id="GO:0005524">
    <property type="term" value="F:ATP binding"/>
    <property type="evidence" value="ECO:0007669"/>
    <property type="project" value="UniProtKB-KW"/>
</dbReference>
<keyword evidence="8" id="KW-0067">ATP-binding</keyword>
<accession>E4KLQ2</accession>
<dbReference type="Gene3D" id="2.60.200.40">
    <property type="match status" value="1"/>
</dbReference>
<proteinExistence type="inferred from homology"/>
<dbReference type="STRING" id="908337.HMPREF9257_0884"/>
<evidence type="ECO:0000256" key="10">
    <source>
        <dbReference type="ARBA" id="ARBA00023098"/>
    </source>
</evidence>
<evidence type="ECO:0000313" key="14">
    <source>
        <dbReference type="EMBL" id="EFR32091.1"/>
    </source>
</evidence>
<dbReference type="GO" id="GO:0004143">
    <property type="term" value="F:ATP-dependent diacylglycerol kinase activity"/>
    <property type="evidence" value="ECO:0007669"/>
    <property type="project" value="TreeGrafter"/>
</dbReference>
<reference evidence="14 15" key="1">
    <citation type="submission" date="2010-10" db="EMBL/GenBank/DDBJ databases">
        <authorList>
            <person name="Durkin A.S."/>
            <person name="Madupu R."/>
            <person name="Torralba M."/>
            <person name="Gillis M."/>
            <person name="Methe B."/>
            <person name="Sutton G."/>
            <person name="Nelson K.E."/>
        </authorList>
    </citation>
    <scope>NUCLEOTIDE SEQUENCE [LARGE SCALE GENOMIC DNA]</scope>
    <source>
        <strain evidence="14 15">ACS-139-V-Col8</strain>
    </source>
</reference>
<evidence type="ECO:0000256" key="1">
    <source>
        <dbReference type="ARBA" id="ARBA00001946"/>
    </source>
</evidence>
<evidence type="ECO:0000256" key="12">
    <source>
        <dbReference type="ARBA" id="ARBA00023264"/>
    </source>
</evidence>
<protein>
    <submittedName>
        <fullName evidence="14">Lipid kinase, YegS/Rv2252/BmrU family</fullName>
        <ecNumber evidence="14">2.7.1.-</ecNumber>
    </submittedName>
</protein>
<evidence type="ECO:0000256" key="3">
    <source>
        <dbReference type="ARBA" id="ARBA00022516"/>
    </source>
</evidence>
<dbReference type="eggNOG" id="COG1597">
    <property type="taxonomic scope" value="Bacteria"/>
</dbReference>
<dbReference type="InterPro" id="IPR017438">
    <property type="entry name" value="ATP-NAD_kinase_N"/>
</dbReference>
<evidence type="ECO:0000256" key="11">
    <source>
        <dbReference type="ARBA" id="ARBA00023209"/>
    </source>
</evidence>
<dbReference type="PANTHER" id="PTHR12358:SF106">
    <property type="entry name" value="LIPID KINASE YEGS"/>
    <property type="match status" value="1"/>
</dbReference>
<dbReference type="Pfam" id="PF00781">
    <property type="entry name" value="DAGK_cat"/>
    <property type="match status" value="1"/>
</dbReference>
<dbReference type="Pfam" id="PF19279">
    <property type="entry name" value="YegS_C"/>
    <property type="match status" value="1"/>
</dbReference>
<comment type="similarity">
    <text evidence="2">Belongs to the diacylglycerol/lipid kinase family.</text>
</comment>
<organism evidence="14 15">
    <name type="scientific">Eremococcus coleocola ACS-139-V-Col8</name>
    <dbReference type="NCBI Taxonomy" id="908337"/>
    <lineage>
        <taxon>Bacteria</taxon>
        <taxon>Bacillati</taxon>
        <taxon>Bacillota</taxon>
        <taxon>Bacilli</taxon>
        <taxon>Lactobacillales</taxon>
        <taxon>Aerococcaceae</taxon>
        <taxon>Eremococcus</taxon>
    </lineage>
</organism>
<evidence type="ECO:0000256" key="5">
    <source>
        <dbReference type="ARBA" id="ARBA00022723"/>
    </source>
</evidence>
<dbReference type="PROSITE" id="PS50146">
    <property type="entry name" value="DAGK"/>
    <property type="match status" value="1"/>
</dbReference>
<keyword evidence="12" id="KW-1208">Phospholipid metabolism</keyword>
<keyword evidence="15" id="KW-1185">Reference proteome</keyword>
<dbReference type="InterPro" id="IPR050187">
    <property type="entry name" value="Lipid_Phosphate_FormReg"/>
</dbReference>
<evidence type="ECO:0000259" key="13">
    <source>
        <dbReference type="PROSITE" id="PS50146"/>
    </source>
</evidence>
<name>E4KLQ2_9LACT</name>
<evidence type="ECO:0000256" key="8">
    <source>
        <dbReference type="ARBA" id="ARBA00022840"/>
    </source>
</evidence>
<keyword evidence="7 14" id="KW-0418">Kinase</keyword>
<keyword evidence="10" id="KW-0443">Lipid metabolism</keyword>
<comment type="cofactor">
    <cofactor evidence="1">
        <name>Mg(2+)</name>
        <dbReference type="ChEBI" id="CHEBI:18420"/>
    </cofactor>
</comment>
<sequence length="303" mass="33505">MTYQKIGIIYNINSGKGLAPIYAQKIATYLEQENLAKDIILCQTKKGADSRNAAKSACAQGCDLIVAMGGDGTLGQIITGILASSNEASLAIIPLGTVNNLARSLEIPINPDQAMRLIGTGEKRAIDLGRVNDHYMISSLTLGYLAQSANRVTSQAKRKWGFLAFVFSLIRICKTFRSSKLELLHDHGRIQGRMRIVLIALTDSLGGIRDFVPEAQIYPGYFHVLCLPEPSKSKISRIFASLRQEKASQNPNYHYFHSKSIVIRQTDHGHRHRVRIDGDAGPRLPLRLEIVPHALNVLIPRKD</sequence>
<evidence type="ECO:0000256" key="4">
    <source>
        <dbReference type="ARBA" id="ARBA00022679"/>
    </source>
</evidence>
<dbReference type="InterPro" id="IPR045540">
    <property type="entry name" value="YegS/DAGK_C"/>
</dbReference>
<gene>
    <name evidence="14" type="ORF">HMPREF9257_0884</name>
</gene>
<dbReference type="InterPro" id="IPR016064">
    <property type="entry name" value="NAD/diacylglycerol_kinase_sf"/>
</dbReference>
<dbReference type="AlphaFoldDB" id="E4KLQ2"/>
<dbReference type="NCBIfam" id="TIGR00147">
    <property type="entry name" value="YegS/Rv2252/BmrU family lipid kinase"/>
    <property type="match status" value="1"/>
</dbReference>
<dbReference type="GO" id="GO:0046872">
    <property type="term" value="F:metal ion binding"/>
    <property type="evidence" value="ECO:0007669"/>
    <property type="project" value="UniProtKB-KW"/>
</dbReference>
<dbReference type="PANTHER" id="PTHR12358">
    <property type="entry name" value="SPHINGOSINE KINASE"/>
    <property type="match status" value="1"/>
</dbReference>
<dbReference type="InterPro" id="IPR001206">
    <property type="entry name" value="Diacylglycerol_kinase_cat_dom"/>
</dbReference>
<dbReference type="OrthoDB" id="142078at2"/>
<keyword evidence="9" id="KW-0460">Magnesium</keyword>
<comment type="caution">
    <text evidence="14">The sequence shown here is derived from an EMBL/GenBank/DDBJ whole genome shotgun (WGS) entry which is preliminary data.</text>
</comment>
<keyword evidence="6" id="KW-0547">Nucleotide-binding</keyword>
<keyword evidence="11" id="KW-0594">Phospholipid biosynthesis</keyword>